<proteinExistence type="predicted"/>
<feature type="compositionally biased region" description="Polar residues" evidence="1">
    <location>
        <begin position="647"/>
        <end position="662"/>
    </location>
</feature>
<dbReference type="Proteomes" id="UP001375240">
    <property type="component" value="Unassembled WGS sequence"/>
</dbReference>
<organism evidence="2 3">
    <name type="scientific">Orbilia brochopaga</name>
    <dbReference type="NCBI Taxonomy" id="3140254"/>
    <lineage>
        <taxon>Eukaryota</taxon>
        <taxon>Fungi</taxon>
        <taxon>Dikarya</taxon>
        <taxon>Ascomycota</taxon>
        <taxon>Pezizomycotina</taxon>
        <taxon>Orbiliomycetes</taxon>
        <taxon>Orbiliales</taxon>
        <taxon>Orbiliaceae</taxon>
        <taxon>Orbilia</taxon>
    </lineage>
</organism>
<feature type="region of interest" description="Disordered" evidence="1">
    <location>
        <begin position="635"/>
        <end position="662"/>
    </location>
</feature>
<gene>
    <name evidence="2" type="ORF">TWF696_002196</name>
</gene>
<dbReference type="EMBL" id="JAVHNQ010000012">
    <property type="protein sequence ID" value="KAK6335418.1"/>
    <property type="molecule type" value="Genomic_DNA"/>
</dbReference>
<evidence type="ECO:0000313" key="3">
    <source>
        <dbReference type="Proteomes" id="UP001375240"/>
    </source>
</evidence>
<reference evidence="2 3" key="1">
    <citation type="submission" date="2019-10" db="EMBL/GenBank/DDBJ databases">
        <authorList>
            <person name="Palmer J.M."/>
        </authorList>
    </citation>
    <scope>NUCLEOTIDE SEQUENCE [LARGE SCALE GENOMIC DNA]</scope>
    <source>
        <strain evidence="2 3">TWF696</strain>
    </source>
</reference>
<evidence type="ECO:0000313" key="2">
    <source>
        <dbReference type="EMBL" id="KAK6335418.1"/>
    </source>
</evidence>
<keyword evidence="3" id="KW-1185">Reference proteome</keyword>
<dbReference type="AlphaFoldDB" id="A0AAV9U611"/>
<sequence length="1037" mass="117157">MAETPDGHSREVMVPGIINPIRVWRYHIPSTLSEGPPYGSNARWNLATLYSVPEIKMLITMLAEYETSLLGVRIATIEYAFVRLGLPTGAIRHSVPFLNVYLTTPDGHDDERTEFEDEDAPHTPDLGINPIVSSALDGRPTAESQPRFQWQKIQYPVVIEGAPLAGCKFHFVVSVPYSSVHFTRFWCAQTLDYERASQSNELLGKAFKNVWLSTGGRAPLKNIGFQSAGVSPQCIELLDKLVQNPQAVKEPSAEDPHRYLSVQYGIADPQFDDIRMEFLSKTPEGQAVLHFLNQENEMPEPVIDRLFFQATDDKGGLSERIVAVYMQVYPAEYLRPGVDPFNVPVAMAPRPGAEWAGQLPNINPAQDGQFWDPGMDAELQGAPYTQGGNVDVEVLPEPASPGRPSADDRIDTRVYAGAYQKSASNSLSLLNSPDQISKSFREQWSLQRPGTLGSSSYEQLVQLERKFNYIVSQRRGVWPQFSELYNSIEDDVIRTQSLNDLATVTHMSRHTVTSKNEADAHVFIDAFWARTNRALHYGIWKLPEAVTPYDLDKLRDQLFASWIKIGATYKKRANEGLQEILPSFLALTTETQILLQRLYSTLEGSDMITSKKDEGSEQEDVHTLWLQDPMQPDDANHLTPLYEQHGGPQTSRAPEQGQQTLQNPEDHWEGFQISEDHSEAFTRLRLWFLLLGTPELTILSSIYPRYGYDMKIDEPMREISGIGVRWTQSQSKWTYEILARITPARAGVIDRISEQNQVWQTALAFGRGTRPAYDRGQCTILYQLVCGQAHPAVDAELLSDHLYRTQVDDPMTMRTMLPPGFEDGLGDNEDKSKLRYHQWQYRKVRINQVNINEGPHSPYQFMLSQENGHFVVSSLPGFLPHPYLLARIYYKAIFTAVLAAGRQSVKLRWLVIAQPATTVYSKRIIKEVYKGFVTNQAGRMEMTPLPGFHPVIWLTRIVEAAATHSPPADEFPFFPMYPILGIPEVEAFVIMLRQYRIGIGSRIGKVSMACNIETEGCNIWLQLKASTKVDAEEYPTL</sequence>
<evidence type="ECO:0000256" key="1">
    <source>
        <dbReference type="SAM" id="MobiDB-lite"/>
    </source>
</evidence>
<accession>A0AAV9U611</accession>
<comment type="caution">
    <text evidence="2">The sequence shown here is derived from an EMBL/GenBank/DDBJ whole genome shotgun (WGS) entry which is preliminary data.</text>
</comment>
<protein>
    <submittedName>
        <fullName evidence="2">Uncharacterized protein</fullName>
    </submittedName>
</protein>
<name>A0AAV9U611_9PEZI</name>